<keyword evidence="4" id="KW-1208">Phospholipid metabolism</keyword>
<dbReference type="EC" id="2.3.1.51" evidence="4"/>
<comment type="domain">
    <text evidence="4">The HXXXXD motif is essential for acyltransferase activity and may constitute the binding site for the phosphate moiety of the glycerol-3-phosphate.</text>
</comment>
<comment type="catalytic activity">
    <reaction evidence="4">
        <text>a 1-acyl-sn-glycero-3-phosphate + an acyl-CoA = a 1,2-diacyl-sn-glycero-3-phosphate + CoA</text>
        <dbReference type="Rhea" id="RHEA:19709"/>
        <dbReference type="ChEBI" id="CHEBI:57287"/>
        <dbReference type="ChEBI" id="CHEBI:57970"/>
        <dbReference type="ChEBI" id="CHEBI:58342"/>
        <dbReference type="ChEBI" id="CHEBI:58608"/>
        <dbReference type="EC" id="2.3.1.51"/>
    </reaction>
</comment>
<name>A0A5C0WEI4_BACIA</name>
<dbReference type="InterPro" id="IPR002123">
    <property type="entry name" value="Plipid/glycerol_acylTrfase"/>
</dbReference>
<dbReference type="Pfam" id="PF01553">
    <property type="entry name" value="Acyltransferase"/>
    <property type="match status" value="1"/>
</dbReference>
<dbReference type="Proteomes" id="UP000325032">
    <property type="component" value="Chromosome"/>
</dbReference>
<proteinExistence type="inferred from homology"/>
<evidence type="ECO:0000256" key="4">
    <source>
        <dbReference type="RuleBase" id="RU361267"/>
    </source>
</evidence>
<dbReference type="SMART" id="SM00563">
    <property type="entry name" value="PlsC"/>
    <property type="match status" value="1"/>
</dbReference>
<sequence length="228" mass="25423">MYKFLVPGNKKFVIIETNPSFFKQRKCTMYKFSGYTVKLLFGLRGGIKVYQKENLPTDRGFVIACTHEGFVDVLALGAGILPFEIHYMAKKELFANKWIGGFLKKIHAFPVDRENPGPSSIKTPIKLLKEGKIVGIFPSGTRTTEDVPLKRGAVTIAQLGKAPIVPAAYKGPSNAKSLFKKGKMRLIIGEPIELSEFDHLPPKERLGAMTEVLNTRIKELEAQLMEKA</sequence>
<dbReference type="NCBIfam" id="TIGR00530">
    <property type="entry name" value="AGP_acyltrn"/>
    <property type="match status" value="1"/>
</dbReference>
<organism evidence="6 7">
    <name type="scientific">Bacillus safensis</name>
    <dbReference type="NCBI Taxonomy" id="561879"/>
    <lineage>
        <taxon>Bacteria</taxon>
        <taxon>Bacillati</taxon>
        <taxon>Bacillota</taxon>
        <taxon>Bacilli</taxon>
        <taxon>Bacillales</taxon>
        <taxon>Bacillaceae</taxon>
        <taxon>Bacillus</taxon>
    </lineage>
</organism>
<evidence type="ECO:0000259" key="5">
    <source>
        <dbReference type="SMART" id="SM00563"/>
    </source>
</evidence>
<reference evidence="6 7" key="1">
    <citation type="journal article" date="2018" name="Plant Biotechnol. Rep.">
        <title>Diversity and antifungal activity of endophytic bacteria associated with Panax ginseng seedlings.</title>
        <authorList>
            <person name="Park J.M."/>
            <person name="Hong C.E."/>
            <person name="Jo S.H."/>
        </authorList>
    </citation>
    <scope>NUCLEOTIDE SEQUENCE [LARGE SCALE GENOMIC DNA]</scope>
    <source>
        <strain evidence="6 7">PgKB20</strain>
    </source>
</reference>
<accession>A0A5C0WEI4</accession>
<dbReference type="GO" id="GO:0006654">
    <property type="term" value="P:phosphatidic acid biosynthetic process"/>
    <property type="evidence" value="ECO:0007669"/>
    <property type="project" value="TreeGrafter"/>
</dbReference>
<comment type="similarity">
    <text evidence="1 4">Belongs to the 1-acyl-sn-glycerol-3-phosphate acyltransferase family.</text>
</comment>
<dbReference type="AlphaFoldDB" id="A0A5C0WEI4"/>
<dbReference type="PANTHER" id="PTHR10434">
    <property type="entry name" value="1-ACYL-SN-GLYCEROL-3-PHOSPHATE ACYLTRANSFERASE"/>
    <property type="match status" value="1"/>
</dbReference>
<keyword evidence="4" id="KW-0444">Lipid biosynthesis</keyword>
<protein>
    <recommendedName>
        <fullName evidence="4">1-acyl-sn-glycerol-3-phosphate acyltransferase</fullName>
        <ecNumber evidence="4">2.3.1.51</ecNumber>
    </recommendedName>
</protein>
<keyword evidence="4" id="KW-0594">Phospholipid biosynthesis</keyword>
<dbReference type="EMBL" id="CP043404">
    <property type="protein sequence ID" value="QEK62414.1"/>
    <property type="molecule type" value="Genomic_DNA"/>
</dbReference>
<evidence type="ECO:0000313" key="7">
    <source>
        <dbReference type="Proteomes" id="UP000325032"/>
    </source>
</evidence>
<dbReference type="PANTHER" id="PTHR10434:SF40">
    <property type="entry name" value="1-ACYL-SN-GLYCEROL-3-PHOSPHATE ACYLTRANSFERASE"/>
    <property type="match status" value="1"/>
</dbReference>
<keyword evidence="3 4" id="KW-0012">Acyltransferase</keyword>
<gene>
    <name evidence="6" type="primary">plsC</name>
    <name evidence="6" type="ORF">FX981_00579</name>
</gene>
<dbReference type="GO" id="GO:0003841">
    <property type="term" value="F:1-acylglycerol-3-phosphate O-acyltransferase activity"/>
    <property type="evidence" value="ECO:0007669"/>
    <property type="project" value="UniProtKB-UniRule"/>
</dbReference>
<feature type="domain" description="Phospholipid/glycerol acyltransferase" evidence="5">
    <location>
        <begin position="61"/>
        <end position="172"/>
    </location>
</feature>
<evidence type="ECO:0000256" key="3">
    <source>
        <dbReference type="ARBA" id="ARBA00023315"/>
    </source>
</evidence>
<dbReference type="GO" id="GO:0016020">
    <property type="term" value="C:membrane"/>
    <property type="evidence" value="ECO:0007669"/>
    <property type="project" value="InterPro"/>
</dbReference>
<dbReference type="InterPro" id="IPR004552">
    <property type="entry name" value="AGP_acyltrans"/>
</dbReference>
<dbReference type="SUPFAM" id="SSF69593">
    <property type="entry name" value="Glycerol-3-phosphate (1)-acyltransferase"/>
    <property type="match status" value="1"/>
</dbReference>
<keyword evidence="4" id="KW-0443">Lipid metabolism</keyword>
<evidence type="ECO:0000313" key="6">
    <source>
        <dbReference type="EMBL" id="QEK62414.1"/>
    </source>
</evidence>
<evidence type="ECO:0000256" key="2">
    <source>
        <dbReference type="ARBA" id="ARBA00022679"/>
    </source>
</evidence>
<keyword evidence="7" id="KW-1185">Reference proteome</keyword>
<evidence type="ECO:0000256" key="1">
    <source>
        <dbReference type="ARBA" id="ARBA00008655"/>
    </source>
</evidence>
<dbReference type="CDD" id="cd07989">
    <property type="entry name" value="LPLAT_AGPAT-like"/>
    <property type="match status" value="1"/>
</dbReference>
<keyword evidence="2 4" id="KW-0808">Transferase</keyword>